<dbReference type="InterPro" id="IPR043502">
    <property type="entry name" value="DNA/RNA_pol_sf"/>
</dbReference>
<dbReference type="Pfam" id="PF20167">
    <property type="entry name" value="Transposase_32"/>
    <property type="match status" value="1"/>
</dbReference>
<dbReference type="FunFam" id="3.30.420.10:FF:000032">
    <property type="entry name" value="Retrovirus-related Pol polyprotein from transposon 297-like Protein"/>
    <property type="match status" value="1"/>
</dbReference>
<evidence type="ECO:0000256" key="1">
    <source>
        <dbReference type="ARBA" id="ARBA00023268"/>
    </source>
</evidence>
<dbReference type="PANTHER" id="PTHR37984">
    <property type="entry name" value="PROTEIN CBG26694"/>
    <property type="match status" value="1"/>
</dbReference>
<keyword evidence="1" id="KW-0511">Multifunctional enzyme</keyword>
<dbReference type="InterPro" id="IPR046796">
    <property type="entry name" value="Transposase_32_dom"/>
</dbReference>
<evidence type="ECO:0000259" key="3">
    <source>
        <dbReference type="PROSITE" id="PS50994"/>
    </source>
</evidence>
<dbReference type="GO" id="GO:0003676">
    <property type="term" value="F:nucleic acid binding"/>
    <property type="evidence" value="ECO:0007669"/>
    <property type="project" value="InterPro"/>
</dbReference>
<dbReference type="GO" id="GO:0015074">
    <property type="term" value="P:DNA integration"/>
    <property type="evidence" value="ECO:0007669"/>
    <property type="project" value="InterPro"/>
</dbReference>
<gene>
    <name evidence="4" type="ORF">TSUD_406180</name>
</gene>
<dbReference type="InterPro" id="IPR041588">
    <property type="entry name" value="Integrase_H2C2"/>
</dbReference>
<feature type="domain" description="Integrase catalytic" evidence="3">
    <location>
        <begin position="406"/>
        <end position="564"/>
    </location>
</feature>
<sequence>MDQMLERLAGQAYYCFLDGYSGYNQIVVDPADQEKTTFTCPFGVFAYRRMPFGLCNAPATFQRCMLSIFVDMMEDTIEVFMDDFSVFGKSFDHCLANLNAVLKRCISTNLVLNWEKCHFMVKEGIVLGHKISSKGIQVDQAKMEVIKDLPPPMNVKGVRSFLGHAGFYRRFIKDFSKIAKPLSNLLGKENEFNFDNDCLNAFVVIKEKLVTAPIIVAPNWELPFELMCDASDYAVGVDKKGVENVVEDHLSRLENPMVTKKEKCINEEFPDEKLMMVSQCPWFADMANFKAGNEIPEEYSYQQKKKFFRDANFYFWDDPYLFKVGQDGHIRRCVDDDEAKSIMWHCHSSPYGGHHSGPRTAAKVLQSGFFWPTLFKDCVEFVQRCDNCQKTGNVSKRDKMPLNSMLEVEPFDCWGIDFMGPFPSSKSNLHILVCVDYVTKWVEAIACQANDAHTVVNVLKNNIFTRFGVPRVLISDGGKHFCNKYLENLLVKYNVKHMVATPYHPQTSGQVEVSNRQLKQILEKTVSPSRKDWSLKLNDTLWAYRTAFKTHLGFSPYQLVYGKACHLPVELEHKAYWAVKFLNFDAGLAGEKRLLKLNELEEWRLKAYENAVIFKARTNKYHDKGLGKKKASTNQAEKPPKKTRASSRSGPGGTSEPAQPVPLDFIDARFISEKASRRYAQITAFNFVQEKGFSIELLGAVPEIYAELSRRRWERFNELLLKDSKKPGNATLAKEFFANAFAGYVEDEAHSYRTLVWGIEIDWSPRGLNTFLGTRNHRSCPLAVARAELAVIIHAGRRIEAKSAIKDAVCFPGTDWLKCKTPTNPTKIHLQRFLPIARAWAEFFVKSVYCCSNSSEIQIDNALAVRMIVNGTDFDLGNTLWSSLERIATNPEDTFTLGHCNLITALCKAKEVPEYQSDIRLYSVKALTVGQFRGYDRAVGPAPANEREEDDEMAEIYRYERGVHPDQQQPQEKHSHPHSEDEIAALMTQLAIADSCNVPHVFYNEESTLYQAARAGQAAFQPPPLEEWDHLYAQHQQQHFFTEEDLHFGDRDEGRSSQRDPGRSSHYR</sequence>
<dbReference type="SUPFAM" id="SSF53098">
    <property type="entry name" value="Ribonuclease H-like"/>
    <property type="match status" value="1"/>
</dbReference>
<dbReference type="InterPro" id="IPR050951">
    <property type="entry name" value="Retrovirus_Pol_polyprotein"/>
</dbReference>
<dbReference type="Gene3D" id="3.10.10.10">
    <property type="entry name" value="HIV Type 1 Reverse Transcriptase, subunit A, domain 1"/>
    <property type="match status" value="1"/>
</dbReference>
<dbReference type="Pfam" id="PF00078">
    <property type="entry name" value="RVT_1"/>
    <property type="match status" value="1"/>
</dbReference>
<feature type="region of interest" description="Disordered" evidence="2">
    <location>
        <begin position="624"/>
        <end position="661"/>
    </location>
</feature>
<dbReference type="FunFam" id="3.30.70.270:FF:000020">
    <property type="entry name" value="Transposon Tf2-6 polyprotein-like Protein"/>
    <property type="match status" value="1"/>
</dbReference>
<dbReference type="Proteomes" id="UP000242715">
    <property type="component" value="Unassembled WGS sequence"/>
</dbReference>
<dbReference type="AlphaFoldDB" id="A0A2Z6PG81"/>
<dbReference type="InterPro" id="IPR041577">
    <property type="entry name" value="RT_RNaseH_2"/>
</dbReference>
<dbReference type="Gene3D" id="1.10.340.70">
    <property type="match status" value="1"/>
</dbReference>
<dbReference type="EMBL" id="DF974470">
    <property type="protein sequence ID" value="GAU48775.1"/>
    <property type="molecule type" value="Genomic_DNA"/>
</dbReference>
<dbReference type="InterPro" id="IPR001584">
    <property type="entry name" value="Integrase_cat-core"/>
</dbReference>
<dbReference type="OrthoDB" id="10055717at2759"/>
<dbReference type="InterPro" id="IPR000477">
    <property type="entry name" value="RT_dom"/>
</dbReference>
<dbReference type="PANTHER" id="PTHR37984:SF5">
    <property type="entry name" value="PROTEIN NYNRIN-LIKE"/>
    <property type="match status" value="1"/>
</dbReference>
<evidence type="ECO:0000256" key="2">
    <source>
        <dbReference type="SAM" id="MobiDB-lite"/>
    </source>
</evidence>
<feature type="region of interest" description="Disordered" evidence="2">
    <location>
        <begin position="1045"/>
        <end position="1068"/>
    </location>
</feature>
<accession>A0A2Z6PG81</accession>
<proteinExistence type="predicted"/>
<evidence type="ECO:0000313" key="5">
    <source>
        <dbReference type="Proteomes" id="UP000242715"/>
    </source>
</evidence>
<dbReference type="CDD" id="cd01647">
    <property type="entry name" value="RT_LTR"/>
    <property type="match status" value="1"/>
</dbReference>
<dbReference type="Pfam" id="PF17919">
    <property type="entry name" value="RT_RNaseH_2"/>
    <property type="match status" value="1"/>
</dbReference>
<evidence type="ECO:0000313" key="4">
    <source>
        <dbReference type="EMBL" id="GAU48775.1"/>
    </source>
</evidence>
<name>A0A2Z6PG81_TRISU</name>
<protein>
    <recommendedName>
        <fullName evidence="3">Integrase catalytic domain-containing protein</fullName>
    </recommendedName>
</protein>
<dbReference type="GO" id="GO:0003824">
    <property type="term" value="F:catalytic activity"/>
    <property type="evidence" value="ECO:0007669"/>
    <property type="project" value="UniProtKB-KW"/>
</dbReference>
<dbReference type="Pfam" id="PF17921">
    <property type="entry name" value="Integrase_H2C2"/>
    <property type="match status" value="1"/>
</dbReference>
<dbReference type="Gene3D" id="3.30.70.270">
    <property type="match status" value="2"/>
</dbReference>
<dbReference type="InterPro" id="IPR043128">
    <property type="entry name" value="Rev_trsase/Diguanyl_cyclase"/>
</dbReference>
<dbReference type="SUPFAM" id="SSF56672">
    <property type="entry name" value="DNA/RNA polymerases"/>
    <property type="match status" value="1"/>
</dbReference>
<dbReference type="InterPro" id="IPR036397">
    <property type="entry name" value="RNaseH_sf"/>
</dbReference>
<reference evidence="5" key="1">
    <citation type="journal article" date="2017" name="Front. Plant Sci.">
        <title>Climate Clever Clovers: New Paradigm to Reduce the Environmental Footprint of Ruminants by Breeding Low Methanogenic Forages Utilizing Haplotype Variation.</title>
        <authorList>
            <person name="Kaur P."/>
            <person name="Appels R."/>
            <person name="Bayer P.E."/>
            <person name="Keeble-Gagnere G."/>
            <person name="Wang J."/>
            <person name="Hirakawa H."/>
            <person name="Shirasawa K."/>
            <person name="Vercoe P."/>
            <person name="Stefanova K."/>
            <person name="Durmic Z."/>
            <person name="Nichols P."/>
            <person name="Revell C."/>
            <person name="Isobe S.N."/>
            <person name="Edwards D."/>
            <person name="Erskine W."/>
        </authorList>
    </citation>
    <scope>NUCLEOTIDE SEQUENCE [LARGE SCALE GENOMIC DNA]</scope>
    <source>
        <strain evidence="5">cv. Daliak</strain>
    </source>
</reference>
<keyword evidence="5" id="KW-1185">Reference proteome</keyword>
<dbReference type="Pfam" id="PF00665">
    <property type="entry name" value="rve"/>
    <property type="match status" value="1"/>
</dbReference>
<dbReference type="InterPro" id="IPR012337">
    <property type="entry name" value="RNaseH-like_sf"/>
</dbReference>
<dbReference type="PROSITE" id="PS50994">
    <property type="entry name" value="INTEGRASE"/>
    <property type="match status" value="1"/>
</dbReference>
<organism evidence="4 5">
    <name type="scientific">Trifolium subterraneum</name>
    <name type="common">Subterranean clover</name>
    <dbReference type="NCBI Taxonomy" id="3900"/>
    <lineage>
        <taxon>Eukaryota</taxon>
        <taxon>Viridiplantae</taxon>
        <taxon>Streptophyta</taxon>
        <taxon>Embryophyta</taxon>
        <taxon>Tracheophyta</taxon>
        <taxon>Spermatophyta</taxon>
        <taxon>Magnoliopsida</taxon>
        <taxon>eudicotyledons</taxon>
        <taxon>Gunneridae</taxon>
        <taxon>Pentapetalae</taxon>
        <taxon>rosids</taxon>
        <taxon>fabids</taxon>
        <taxon>Fabales</taxon>
        <taxon>Fabaceae</taxon>
        <taxon>Papilionoideae</taxon>
        <taxon>50 kb inversion clade</taxon>
        <taxon>NPAAA clade</taxon>
        <taxon>Hologalegina</taxon>
        <taxon>IRL clade</taxon>
        <taxon>Trifolieae</taxon>
        <taxon>Trifolium</taxon>
    </lineage>
</organism>
<dbReference type="Gene3D" id="3.30.420.10">
    <property type="entry name" value="Ribonuclease H-like superfamily/Ribonuclease H"/>
    <property type="match status" value="1"/>
</dbReference>